<keyword evidence="2" id="KW-1185">Reference proteome</keyword>
<protein>
    <submittedName>
        <fullName evidence="1">Uncharacterized protein</fullName>
    </submittedName>
</protein>
<dbReference type="Proteomes" id="UP000694397">
    <property type="component" value="Chromosome 4"/>
</dbReference>
<reference evidence="1" key="2">
    <citation type="submission" date="2025-08" db="UniProtKB">
        <authorList>
            <consortium name="Ensembl"/>
        </authorList>
    </citation>
    <scope>IDENTIFICATION</scope>
</reference>
<dbReference type="AlphaFoldDB" id="A0A8C9RLZ3"/>
<reference evidence="1" key="3">
    <citation type="submission" date="2025-09" db="UniProtKB">
        <authorList>
            <consortium name="Ensembl"/>
        </authorList>
    </citation>
    <scope>IDENTIFICATION</scope>
</reference>
<evidence type="ECO:0000313" key="1">
    <source>
        <dbReference type="Ensembl" id="ENSSFOP00015016214.2"/>
    </source>
</evidence>
<reference evidence="1 2" key="1">
    <citation type="submission" date="2019-04" db="EMBL/GenBank/DDBJ databases">
        <authorList>
            <consortium name="Wellcome Sanger Institute Data Sharing"/>
        </authorList>
    </citation>
    <scope>NUCLEOTIDE SEQUENCE [LARGE SCALE GENOMIC DNA]</scope>
</reference>
<proteinExistence type="predicted"/>
<accession>A0A8C9RLZ3</accession>
<dbReference type="Ensembl" id="ENSSFOT00015016400.2">
    <property type="protein sequence ID" value="ENSSFOP00015016214.2"/>
    <property type="gene ID" value="ENSSFOG00015010454.2"/>
</dbReference>
<organism evidence="1 2">
    <name type="scientific">Scleropages formosus</name>
    <name type="common">Asian bonytongue</name>
    <name type="synonym">Osteoglossum formosum</name>
    <dbReference type="NCBI Taxonomy" id="113540"/>
    <lineage>
        <taxon>Eukaryota</taxon>
        <taxon>Metazoa</taxon>
        <taxon>Chordata</taxon>
        <taxon>Craniata</taxon>
        <taxon>Vertebrata</taxon>
        <taxon>Euteleostomi</taxon>
        <taxon>Actinopterygii</taxon>
        <taxon>Neopterygii</taxon>
        <taxon>Teleostei</taxon>
        <taxon>Osteoglossocephala</taxon>
        <taxon>Osteoglossomorpha</taxon>
        <taxon>Osteoglossiformes</taxon>
        <taxon>Osteoglossidae</taxon>
        <taxon>Scleropages</taxon>
    </lineage>
</organism>
<sequence>MTSTVMVPLKEHSTLYSLPLTVAQGAKDTLFYTDSYPDKLRRVILTFPLAIYLLLTQQPERTVGTFSVHVGGSVPRWTPC</sequence>
<name>A0A8C9RLZ3_SCLFO</name>
<evidence type="ECO:0000313" key="2">
    <source>
        <dbReference type="Proteomes" id="UP000694397"/>
    </source>
</evidence>